<feature type="region of interest" description="Disordered" evidence="1">
    <location>
        <begin position="262"/>
        <end position="342"/>
    </location>
</feature>
<dbReference type="PANTHER" id="PTHR28027">
    <property type="entry name" value="TRANSCRIPTIONAL REGULATOR MIT1"/>
    <property type="match status" value="1"/>
</dbReference>
<feature type="compositionally biased region" description="Polar residues" evidence="1">
    <location>
        <begin position="282"/>
        <end position="307"/>
    </location>
</feature>
<evidence type="ECO:0000256" key="1">
    <source>
        <dbReference type="SAM" id="MobiDB-lite"/>
    </source>
</evidence>
<dbReference type="OrthoDB" id="5572844at2759"/>
<organism evidence="2 3">
    <name type="scientific">Jaapia argillacea MUCL 33604</name>
    <dbReference type="NCBI Taxonomy" id="933084"/>
    <lineage>
        <taxon>Eukaryota</taxon>
        <taxon>Fungi</taxon>
        <taxon>Dikarya</taxon>
        <taxon>Basidiomycota</taxon>
        <taxon>Agaricomycotina</taxon>
        <taxon>Agaricomycetes</taxon>
        <taxon>Agaricomycetidae</taxon>
        <taxon>Jaapiales</taxon>
        <taxon>Jaapiaceae</taxon>
        <taxon>Jaapia</taxon>
    </lineage>
</organism>
<dbReference type="InParanoid" id="A0A067Q9I9"/>
<dbReference type="GO" id="GO:0003677">
    <property type="term" value="F:DNA binding"/>
    <property type="evidence" value="ECO:0007669"/>
    <property type="project" value="TreeGrafter"/>
</dbReference>
<evidence type="ECO:0008006" key="4">
    <source>
        <dbReference type="Google" id="ProtNLM"/>
    </source>
</evidence>
<keyword evidence="3" id="KW-1185">Reference proteome</keyword>
<dbReference type="InterPro" id="IPR018608">
    <property type="entry name" value="Gti1/Pac2"/>
</dbReference>
<name>A0A067Q9I9_9AGAM</name>
<feature type="non-terminal residue" evidence="2">
    <location>
        <position position="342"/>
    </location>
</feature>
<feature type="region of interest" description="Disordered" evidence="1">
    <location>
        <begin position="207"/>
        <end position="246"/>
    </location>
</feature>
<dbReference type="EMBL" id="KL197714">
    <property type="protein sequence ID" value="KDQ60177.1"/>
    <property type="molecule type" value="Genomic_DNA"/>
</dbReference>
<gene>
    <name evidence="2" type="ORF">JAAARDRAFT_32550</name>
</gene>
<feature type="compositionally biased region" description="Polar residues" evidence="1">
    <location>
        <begin position="209"/>
        <end position="232"/>
    </location>
</feature>
<dbReference type="HOGENOM" id="CLU_028895_2_0_1"/>
<dbReference type="Pfam" id="PF09729">
    <property type="entry name" value="Gti1_Pac2"/>
    <property type="match status" value="1"/>
</dbReference>
<evidence type="ECO:0000313" key="3">
    <source>
        <dbReference type="Proteomes" id="UP000027265"/>
    </source>
</evidence>
<protein>
    <recommendedName>
        <fullName evidence="4">cAMP-independent regulatory protein pac2</fullName>
    </recommendedName>
</protein>
<reference evidence="3" key="1">
    <citation type="journal article" date="2014" name="Proc. Natl. Acad. Sci. U.S.A.">
        <title>Extensive sampling of basidiomycete genomes demonstrates inadequacy of the white-rot/brown-rot paradigm for wood decay fungi.</title>
        <authorList>
            <person name="Riley R."/>
            <person name="Salamov A.A."/>
            <person name="Brown D.W."/>
            <person name="Nagy L.G."/>
            <person name="Floudas D."/>
            <person name="Held B.W."/>
            <person name="Levasseur A."/>
            <person name="Lombard V."/>
            <person name="Morin E."/>
            <person name="Otillar R."/>
            <person name="Lindquist E.A."/>
            <person name="Sun H."/>
            <person name="LaButti K.M."/>
            <person name="Schmutz J."/>
            <person name="Jabbour D."/>
            <person name="Luo H."/>
            <person name="Baker S.E."/>
            <person name="Pisabarro A.G."/>
            <person name="Walton J.D."/>
            <person name="Blanchette R.A."/>
            <person name="Henrissat B."/>
            <person name="Martin F."/>
            <person name="Cullen D."/>
            <person name="Hibbett D.S."/>
            <person name="Grigoriev I.V."/>
        </authorList>
    </citation>
    <scope>NUCLEOTIDE SEQUENCE [LARGE SCALE GENOMIC DNA]</scope>
    <source>
        <strain evidence="3">MUCL 33604</strain>
    </source>
</reference>
<evidence type="ECO:0000313" key="2">
    <source>
        <dbReference type="EMBL" id="KDQ60177.1"/>
    </source>
</evidence>
<proteinExistence type="predicted"/>
<dbReference type="Proteomes" id="UP000027265">
    <property type="component" value="Unassembled WGS sequence"/>
</dbReference>
<feature type="region of interest" description="Disordered" evidence="1">
    <location>
        <begin position="93"/>
        <end position="136"/>
    </location>
</feature>
<sequence length="342" mass="37976">MMQYPTLTNTRIRTARDALHVFHGVARHVLPIITRRLDADERREIKSGNIYVWEERGTNSDTAGLSMERWTDGLAWGPSRVREEFLYYTQRDCDQDSDSSLGPISRRREHTPSTPSSSTSRHSPVPYSRRPRRTERLIKQTYSVHVSLPQDRDRGITRKWHLTAYFSQETVDSLNAIASIQGLGDIGVPDGWFRSARAGKVRRGGDNLVASSHATNGSPGHSNGEPSGSTFDFNGPAQRSGPSSLPSYAPYPMYSYAPGAGGFVPPPPQTRPPSHSDGTYPVNDNNSPWSCSVPSKQPQYSSPIPSNSGHPSAASSHHHHSPRPTLRYVSYRQQSDIEYSPP</sequence>
<dbReference type="AlphaFoldDB" id="A0A067Q9I9"/>
<accession>A0A067Q9I9</accession>
<feature type="compositionally biased region" description="Polar residues" evidence="1">
    <location>
        <begin position="331"/>
        <end position="342"/>
    </location>
</feature>
<feature type="compositionally biased region" description="Low complexity" evidence="1">
    <location>
        <begin position="112"/>
        <end position="124"/>
    </location>
</feature>
<dbReference type="PANTHER" id="PTHR28027:SF2">
    <property type="entry name" value="TRANSCRIPTIONAL REGULATOR MIT1"/>
    <property type="match status" value="1"/>
</dbReference>